<reference evidence="3" key="1">
    <citation type="submission" date="2016-10" db="EMBL/GenBank/DDBJ databases">
        <authorList>
            <person name="Varghese N."/>
            <person name="Submissions S."/>
        </authorList>
    </citation>
    <scope>NUCLEOTIDE SEQUENCE [LARGE SCALE GENOMIC DNA]</scope>
    <source>
        <strain evidence="3">DSM 3384</strain>
    </source>
</reference>
<dbReference type="Gene3D" id="3.40.50.10140">
    <property type="entry name" value="Toll/interleukin-1 receptor homology (TIR) domain"/>
    <property type="match status" value="1"/>
</dbReference>
<feature type="non-terminal residue" evidence="2">
    <location>
        <position position="257"/>
    </location>
</feature>
<name>A0A1H2KDQ9_9BACT</name>
<dbReference type="EMBL" id="FNLL01000034">
    <property type="protein sequence ID" value="SDU66733.1"/>
    <property type="molecule type" value="Genomic_DNA"/>
</dbReference>
<dbReference type="Proteomes" id="UP000199608">
    <property type="component" value="Unassembled WGS sequence"/>
</dbReference>
<dbReference type="GO" id="GO:0007165">
    <property type="term" value="P:signal transduction"/>
    <property type="evidence" value="ECO:0007669"/>
    <property type="project" value="InterPro"/>
</dbReference>
<organism evidence="2 3">
    <name type="scientific">Desulfobacula phenolica</name>
    <dbReference type="NCBI Taxonomy" id="90732"/>
    <lineage>
        <taxon>Bacteria</taxon>
        <taxon>Pseudomonadati</taxon>
        <taxon>Thermodesulfobacteriota</taxon>
        <taxon>Desulfobacteria</taxon>
        <taxon>Desulfobacterales</taxon>
        <taxon>Desulfobacteraceae</taxon>
        <taxon>Desulfobacula</taxon>
    </lineage>
</organism>
<dbReference type="RefSeq" id="WP_175530451.1">
    <property type="nucleotide sequence ID" value="NZ_FNLL01000034.1"/>
</dbReference>
<sequence>MSDIFLSCSEKDKKIAKIISDHLEKEGLTTWYYYRDFIPGVKNLQSTGKEIDTCKAVIVLVSESSLNEDFVFPEILCAVEKNKNLLPVLIGISFDELKALKPKWINAFGYTVSIEWDSTNSFDILGKITHGLKKITILNNPLSERFQHSSNSLIDLNKAETLPTFFNISCPVDLAVFVDGFCLAEIRHADNSGDALVDTTDYDIKISPTTPFTFKGREFTVLLNASDFLIGKADGDDIFVGDSLSDDIVVSEFELLA</sequence>
<evidence type="ECO:0000313" key="2">
    <source>
        <dbReference type="EMBL" id="SDU66733.1"/>
    </source>
</evidence>
<dbReference type="AlphaFoldDB" id="A0A1H2KDQ9"/>
<accession>A0A1H2KDQ9</accession>
<dbReference type="InterPro" id="IPR000157">
    <property type="entry name" value="TIR_dom"/>
</dbReference>
<gene>
    <name evidence="2" type="ORF">SAMN04487931_1341</name>
</gene>
<dbReference type="InterPro" id="IPR035897">
    <property type="entry name" value="Toll_tir_struct_dom_sf"/>
</dbReference>
<evidence type="ECO:0000259" key="1">
    <source>
        <dbReference type="PROSITE" id="PS50104"/>
    </source>
</evidence>
<keyword evidence="3" id="KW-1185">Reference proteome</keyword>
<feature type="domain" description="TIR" evidence="1">
    <location>
        <begin position="1"/>
        <end position="136"/>
    </location>
</feature>
<dbReference type="Pfam" id="PF13676">
    <property type="entry name" value="TIR_2"/>
    <property type="match status" value="1"/>
</dbReference>
<dbReference type="SUPFAM" id="SSF52200">
    <property type="entry name" value="Toll/Interleukin receptor TIR domain"/>
    <property type="match status" value="1"/>
</dbReference>
<protein>
    <submittedName>
        <fullName evidence="2">TIR domain-containing protein</fullName>
    </submittedName>
</protein>
<evidence type="ECO:0000313" key="3">
    <source>
        <dbReference type="Proteomes" id="UP000199608"/>
    </source>
</evidence>
<dbReference type="PROSITE" id="PS50104">
    <property type="entry name" value="TIR"/>
    <property type="match status" value="1"/>
</dbReference>
<proteinExistence type="predicted"/>